<dbReference type="STRING" id="75743.A0A401QLH4"/>
<organism evidence="4 5">
    <name type="scientific">Scyliorhinus torazame</name>
    <name type="common">Cloudy catshark</name>
    <name type="synonym">Catulus torazame</name>
    <dbReference type="NCBI Taxonomy" id="75743"/>
    <lineage>
        <taxon>Eukaryota</taxon>
        <taxon>Metazoa</taxon>
        <taxon>Chordata</taxon>
        <taxon>Craniata</taxon>
        <taxon>Vertebrata</taxon>
        <taxon>Chondrichthyes</taxon>
        <taxon>Elasmobranchii</taxon>
        <taxon>Galeomorphii</taxon>
        <taxon>Galeoidea</taxon>
        <taxon>Carcharhiniformes</taxon>
        <taxon>Scyliorhinidae</taxon>
        <taxon>Scyliorhinus</taxon>
    </lineage>
</organism>
<proteinExistence type="predicted"/>
<evidence type="ECO:0000256" key="1">
    <source>
        <dbReference type="ARBA" id="ARBA00023054"/>
    </source>
</evidence>
<evidence type="ECO:0000313" key="5">
    <source>
        <dbReference type="Proteomes" id="UP000288216"/>
    </source>
</evidence>
<sequence length="49" mass="5823">MRQQLERQNKELRSKLQELEGVVRSKYKSAVTTLEVKVSQLEEQMEQES</sequence>
<comment type="caution">
    <text evidence="4">The sequence shown here is derived from an EMBL/GenBank/DDBJ whole genome shotgun (WGS) entry which is preliminary data.</text>
</comment>
<dbReference type="GO" id="GO:0016459">
    <property type="term" value="C:myosin complex"/>
    <property type="evidence" value="ECO:0007669"/>
    <property type="project" value="InterPro"/>
</dbReference>
<dbReference type="InterPro" id="IPR002928">
    <property type="entry name" value="Myosin_tail"/>
</dbReference>
<feature type="domain" description="Myosin tail" evidence="3">
    <location>
        <begin position="2"/>
        <end position="49"/>
    </location>
</feature>
<gene>
    <name evidence="4" type="ORF">scyTo_0026957</name>
</gene>
<dbReference type="Pfam" id="PF01576">
    <property type="entry name" value="Myosin_tail_1"/>
    <property type="match status" value="1"/>
</dbReference>
<protein>
    <recommendedName>
        <fullName evidence="3">Myosin tail domain-containing protein</fullName>
    </recommendedName>
</protein>
<dbReference type="EMBL" id="BFAA01262841">
    <property type="protein sequence ID" value="GCB86271.1"/>
    <property type="molecule type" value="Genomic_DNA"/>
</dbReference>
<evidence type="ECO:0000313" key="4">
    <source>
        <dbReference type="EMBL" id="GCB86271.1"/>
    </source>
</evidence>
<reference evidence="4 5" key="1">
    <citation type="journal article" date="2018" name="Nat. Ecol. Evol.">
        <title>Shark genomes provide insights into elasmobranch evolution and the origin of vertebrates.</title>
        <authorList>
            <person name="Hara Y"/>
            <person name="Yamaguchi K"/>
            <person name="Onimaru K"/>
            <person name="Kadota M"/>
            <person name="Koyanagi M"/>
            <person name="Keeley SD"/>
            <person name="Tatsumi K"/>
            <person name="Tanaka K"/>
            <person name="Motone F"/>
            <person name="Kageyama Y"/>
            <person name="Nozu R"/>
            <person name="Adachi N"/>
            <person name="Nishimura O"/>
            <person name="Nakagawa R"/>
            <person name="Tanegashima C"/>
            <person name="Kiyatake I"/>
            <person name="Matsumoto R"/>
            <person name="Murakumo K"/>
            <person name="Nishida K"/>
            <person name="Terakita A"/>
            <person name="Kuratani S"/>
            <person name="Sato K"/>
            <person name="Hyodo S Kuraku.S."/>
        </authorList>
    </citation>
    <scope>NUCLEOTIDE SEQUENCE [LARGE SCALE GENOMIC DNA]</scope>
</reference>
<accession>A0A401QLH4</accession>
<feature type="coiled-coil region" evidence="2">
    <location>
        <begin position="2"/>
        <end position="44"/>
    </location>
</feature>
<dbReference type="OrthoDB" id="10254995at2759"/>
<dbReference type="Proteomes" id="UP000288216">
    <property type="component" value="Unassembled WGS sequence"/>
</dbReference>
<feature type="non-terminal residue" evidence="4">
    <location>
        <position position="49"/>
    </location>
</feature>
<evidence type="ECO:0000256" key="2">
    <source>
        <dbReference type="SAM" id="Coils"/>
    </source>
</evidence>
<name>A0A401QLH4_SCYTO</name>
<keyword evidence="5" id="KW-1185">Reference proteome</keyword>
<keyword evidence="1 2" id="KW-0175">Coiled coil</keyword>
<dbReference type="AlphaFoldDB" id="A0A401QLH4"/>
<evidence type="ECO:0000259" key="3">
    <source>
        <dbReference type="Pfam" id="PF01576"/>
    </source>
</evidence>